<dbReference type="EMBL" id="CM000883">
    <property type="protein sequence ID" value="PNT63874.1"/>
    <property type="molecule type" value="Genomic_DNA"/>
</dbReference>
<evidence type="ECO:0000313" key="2">
    <source>
        <dbReference type="EMBL" id="PNT63874.1"/>
    </source>
</evidence>
<reference evidence="2 3" key="1">
    <citation type="journal article" date="2010" name="Nature">
        <title>Genome sequencing and analysis of the model grass Brachypodium distachyon.</title>
        <authorList>
            <consortium name="International Brachypodium Initiative"/>
        </authorList>
    </citation>
    <scope>NUCLEOTIDE SEQUENCE [LARGE SCALE GENOMIC DNA]</scope>
    <source>
        <strain evidence="2 3">Bd21</strain>
    </source>
</reference>
<name>A0A2K2CPC0_BRADI</name>
<keyword evidence="4" id="KW-1185">Reference proteome</keyword>
<dbReference type="Gramene" id="PNT63874">
    <property type="protein sequence ID" value="PNT63874"/>
    <property type="gene ID" value="BRADI_4g21961v3"/>
</dbReference>
<protein>
    <submittedName>
        <fullName evidence="2 3">Uncharacterized protein</fullName>
    </submittedName>
</protein>
<dbReference type="Proteomes" id="UP000008810">
    <property type="component" value="Chromosome 4"/>
</dbReference>
<dbReference type="EnsemblPlants" id="PNT63874">
    <property type="protein sequence ID" value="PNT63874"/>
    <property type="gene ID" value="BRADI_4g21961v3"/>
</dbReference>
<evidence type="ECO:0000256" key="1">
    <source>
        <dbReference type="SAM" id="MobiDB-lite"/>
    </source>
</evidence>
<reference evidence="3" key="3">
    <citation type="submission" date="2018-08" db="UniProtKB">
        <authorList>
            <consortium name="EnsemblPlants"/>
        </authorList>
    </citation>
    <scope>IDENTIFICATION</scope>
    <source>
        <strain evidence="3">cv. Bd21</strain>
    </source>
</reference>
<dbReference type="InParanoid" id="A0A2K2CPC0"/>
<reference evidence="2" key="2">
    <citation type="submission" date="2017-06" db="EMBL/GenBank/DDBJ databases">
        <title>WGS assembly of Brachypodium distachyon.</title>
        <authorList>
            <consortium name="The International Brachypodium Initiative"/>
            <person name="Lucas S."/>
            <person name="Harmon-Smith M."/>
            <person name="Lail K."/>
            <person name="Tice H."/>
            <person name="Grimwood J."/>
            <person name="Bruce D."/>
            <person name="Barry K."/>
            <person name="Shu S."/>
            <person name="Lindquist E."/>
            <person name="Wang M."/>
            <person name="Pitluck S."/>
            <person name="Vogel J.P."/>
            <person name="Garvin D.F."/>
            <person name="Mockler T.C."/>
            <person name="Schmutz J."/>
            <person name="Rokhsar D."/>
            <person name="Bevan M.W."/>
        </authorList>
    </citation>
    <scope>NUCLEOTIDE SEQUENCE</scope>
    <source>
        <strain evidence="2">Bd21</strain>
    </source>
</reference>
<evidence type="ECO:0000313" key="3">
    <source>
        <dbReference type="EnsemblPlants" id="PNT63874"/>
    </source>
</evidence>
<accession>A0A2K2CPC0</accession>
<gene>
    <name evidence="2" type="ORF">BRADI_4g21961v3</name>
</gene>
<dbReference type="AlphaFoldDB" id="A0A2K2CPC0"/>
<feature type="region of interest" description="Disordered" evidence="1">
    <location>
        <begin position="1"/>
        <end position="32"/>
    </location>
</feature>
<evidence type="ECO:0000313" key="4">
    <source>
        <dbReference type="Proteomes" id="UP000008810"/>
    </source>
</evidence>
<proteinExistence type="predicted"/>
<organism evidence="2">
    <name type="scientific">Brachypodium distachyon</name>
    <name type="common">Purple false brome</name>
    <name type="synonym">Trachynia distachya</name>
    <dbReference type="NCBI Taxonomy" id="15368"/>
    <lineage>
        <taxon>Eukaryota</taxon>
        <taxon>Viridiplantae</taxon>
        <taxon>Streptophyta</taxon>
        <taxon>Embryophyta</taxon>
        <taxon>Tracheophyta</taxon>
        <taxon>Spermatophyta</taxon>
        <taxon>Magnoliopsida</taxon>
        <taxon>Liliopsida</taxon>
        <taxon>Poales</taxon>
        <taxon>Poaceae</taxon>
        <taxon>BOP clade</taxon>
        <taxon>Pooideae</taxon>
        <taxon>Stipodae</taxon>
        <taxon>Brachypodieae</taxon>
        <taxon>Brachypodium</taxon>
    </lineage>
</organism>
<sequence length="228" mass="24644">MRAKYKNYKVQPPVSKGKQSTEEINQPDQPVHQKNILSGPWVSQPISWNTTTSGPGGAIGKLSGQLNPTFRLFPTPSSPTYAISPDTRSSSLNTPVAFICFLKSSAAASPSVSAETLPAAWKTCTFVLSSRCVSPSSAAVSLPRRRSLKTNVAARGFVCLMPAPPGLRTARATETLKTKELFVGGTKEKVLRRASTTLALTVGTTAKRRMRRMAAVRRMAVVRAMRRP</sequence>